<dbReference type="Proteomes" id="UP000232883">
    <property type="component" value="Chromosome"/>
</dbReference>
<protein>
    <recommendedName>
        <fullName evidence="4">Secretion system C-terminal sorting domain-containing protein</fullName>
    </recommendedName>
</protein>
<accession>A0A2K8YUP0</accession>
<dbReference type="RefSeq" id="WP_100986918.1">
    <property type="nucleotide sequence ID" value="NZ_CP025096.1"/>
</dbReference>
<proteinExistence type="predicted"/>
<name>A0A2K8YUP0_9BACT</name>
<keyword evidence="1" id="KW-0732">Signal</keyword>
<evidence type="ECO:0008006" key="4">
    <source>
        <dbReference type="Google" id="ProtNLM"/>
    </source>
</evidence>
<dbReference type="AlphaFoldDB" id="A0A2K8YUP0"/>
<feature type="signal peptide" evidence="1">
    <location>
        <begin position="1"/>
        <end position="24"/>
    </location>
</feature>
<keyword evidence="3" id="KW-1185">Reference proteome</keyword>
<organism evidence="2 3">
    <name type="scientific">Spirosoma pollinicola</name>
    <dbReference type="NCBI Taxonomy" id="2057025"/>
    <lineage>
        <taxon>Bacteria</taxon>
        <taxon>Pseudomonadati</taxon>
        <taxon>Bacteroidota</taxon>
        <taxon>Cytophagia</taxon>
        <taxon>Cytophagales</taxon>
        <taxon>Cytophagaceae</taxon>
        <taxon>Spirosoma</taxon>
    </lineage>
</organism>
<dbReference type="EMBL" id="CP025096">
    <property type="protein sequence ID" value="AUD01294.1"/>
    <property type="molecule type" value="Genomic_DNA"/>
</dbReference>
<dbReference type="OrthoDB" id="961604at2"/>
<feature type="chain" id="PRO_5014596987" description="Secretion system C-terminal sorting domain-containing protein" evidence="1">
    <location>
        <begin position="25"/>
        <end position="132"/>
    </location>
</feature>
<evidence type="ECO:0000313" key="3">
    <source>
        <dbReference type="Proteomes" id="UP000232883"/>
    </source>
</evidence>
<dbReference type="KEGG" id="spir:CWM47_05400"/>
<evidence type="ECO:0000256" key="1">
    <source>
        <dbReference type="SAM" id="SignalP"/>
    </source>
</evidence>
<reference evidence="2 3" key="1">
    <citation type="submission" date="2017-11" db="EMBL/GenBank/DDBJ databases">
        <title>Taxonomic description and genome sequences of Spirosoma HA7 sp. nov., isolated from pollen microhabitat of Corylus avellana.</title>
        <authorList>
            <person name="Ambika Manirajan B."/>
            <person name="Suarez C."/>
            <person name="Ratering S."/>
            <person name="Geissler-Plaum R."/>
            <person name="Cardinale M."/>
            <person name="Sylvia S."/>
        </authorList>
    </citation>
    <scope>NUCLEOTIDE SEQUENCE [LARGE SCALE GENOMIC DNA]</scope>
    <source>
        <strain evidence="2 3">HA7</strain>
    </source>
</reference>
<sequence length="132" mass="14130">MKTFIKSLVIACSLSFISLSASFAAPNPIGHPMAVATYKAGIYTTKEGKLSIALDKEAGAPVDLRLKNSKGDVYFSQHLNKKAKTFRIRLDVSELPDGDYQVEISNGAASSVQLVTISTQSPTTPSRLVAIN</sequence>
<gene>
    <name evidence="2" type="ORF">CWM47_05400</name>
</gene>
<evidence type="ECO:0000313" key="2">
    <source>
        <dbReference type="EMBL" id="AUD01294.1"/>
    </source>
</evidence>